<reference evidence="2 3" key="1">
    <citation type="journal article" date="2017" name="Environ. Microbiol.">
        <title>Genomic and physiological analyses of 'Reinekea forsetii' reveal a versatile opportunistic lifestyle during spring algae blooms.</title>
        <authorList>
            <person name="Avci B."/>
            <person name="Hahnke R.L."/>
            <person name="Chafee M."/>
            <person name="Fischer T."/>
            <person name="Gruber-Vodicka H."/>
            <person name="Tegetmeyer H.E."/>
            <person name="Harder J."/>
            <person name="Fuchs B.M."/>
            <person name="Amann R.I."/>
            <person name="Teeling H."/>
        </authorList>
    </citation>
    <scope>NUCLEOTIDE SEQUENCE [LARGE SCALE GENOMIC DNA]</scope>
    <source>
        <strain evidence="2 3">Hel1_31_D35</strain>
    </source>
</reference>
<keyword evidence="1" id="KW-0812">Transmembrane</keyword>
<dbReference type="RefSeq" id="WP_145980204.1">
    <property type="nucleotide sequence ID" value="NZ_CP011797.1"/>
</dbReference>
<organism evidence="2 3">
    <name type="scientific">Reinekea forsetii</name>
    <dbReference type="NCBI Taxonomy" id="1336806"/>
    <lineage>
        <taxon>Bacteria</taxon>
        <taxon>Pseudomonadati</taxon>
        <taxon>Pseudomonadota</taxon>
        <taxon>Gammaproteobacteria</taxon>
        <taxon>Oceanospirillales</taxon>
        <taxon>Saccharospirillaceae</taxon>
        <taxon>Reinekea</taxon>
    </lineage>
</organism>
<keyword evidence="3" id="KW-1185">Reference proteome</keyword>
<keyword evidence="2" id="KW-0808">Transferase</keyword>
<accession>A0A2K8KKC6</accession>
<protein>
    <submittedName>
        <fullName evidence="2">Glycosyltransferase, GT4 famiily</fullName>
    </submittedName>
</protein>
<dbReference type="KEGG" id="rfo:REIFOR_00258"/>
<dbReference type="Gene3D" id="3.40.50.2000">
    <property type="entry name" value="Glycogen Phosphorylase B"/>
    <property type="match status" value="1"/>
</dbReference>
<proteinExistence type="predicted"/>
<feature type="transmembrane region" description="Helical" evidence="1">
    <location>
        <begin position="21"/>
        <end position="42"/>
    </location>
</feature>
<dbReference type="OrthoDB" id="6333486at2"/>
<sequence length="425" mass="48782">MFRKIQSIYVARHYYFADLRFYLSRSIGPYVFLAMYRFALIYNRSAALAYLLASLRSRVTETGLTLLKVNLQAIVANYFSANKLVSKNPKPSRMFDRLLVVAYPTPNRKGLVFIKFTETFHILLLDPTTVRRLLRDYHLVLEPSWSGYALPEILAWTAFAQTKIFIECAEKEDFRLISELKGNLVPLRIGSGDWVDYGATSAEVYQPLAAKKYDITLVANFNPIKRIHIFFRMLNKITAHKPIKAALVCANFGSQRLAVEKLLSLHRHLEIDYFVDLNTAQLNEILLESKYVSLLTLKEGSNRSLFEAVALNCPIILLAGNVGVNRDNVNAATGHIFTEKEIVRFFIGNPDPTKHPRNWGIEHISHGASMEKVLQAVYGFDYRTLYGQFFRNKVNSPEMAYDYEDALFNRKANHDCLNRYFSDCD</sequence>
<evidence type="ECO:0000313" key="3">
    <source>
        <dbReference type="Proteomes" id="UP000229757"/>
    </source>
</evidence>
<dbReference type="AlphaFoldDB" id="A0A2K8KKC6"/>
<keyword evidence="1" id="KW-1133">Transmembrane helix</keyword>
<dbReference type="SUPFAM" id="SSF53756">
    <property type="entry name" value="UDP-Glycosyltransferase/glycogen phosphorylase"/>
    <property type="match status" value="1"/>
</dbReference>
<evidence type="ECO:0000313" key="2">
    <source>
        <dbReference type="EMBL" id="ATX75435.1"/>
    </source>
</evidence>
<dbReference type="EMBL" id="CP011797">
    <property type="protein sequence ID" value="ATX75435.1"/>
    <property type="molecule type" value="Genomic_DNA"/>
</dbReference>
<name>A0A2K8KKC6_9GAMM</name>
<dbReference type="Proteomes" id="UP000229757">
    <property type="component" value="Chromosome"/>
</dbReference>
<evidence type="ECO:0000256" key="1">
    <source>
        <dbReference type="SAM" id="Phobius"/>
    </source>
</evidence>
<gene>
    <name evidence="2" type="ORF">REIFOR_00258</name>
</gene>
<keyword evidence="1" id="KW-0472">Membrane</keyword>
<dbReference type="GO" id="GO:0016740">
    <property type="term" value="F:transferase activity"/>
    <property type="evidence" value="ECO:0007669"/>
    <property type="project" value="UniProtKB-KW"/>
</dbReference>